<keyword evidence="2" id="KW-1185">Reference proteome</keyword>
<accession>A0A0W0YYM1</accession>
<name>A0A0W0YYM1_LEGSP</name>
<comment type="caution">
    <text evidence="1">The sequence shown here is derived from an EMBL/GenBank/DDBJ whole genome shotgun (WGS) entry which is preliminary data.</text>
</comment>
<evidence type="ECO:0008006" key="3">
    <source>
        <dbReference type="Google" id="ProtNLM"/>
    </source>
</evidence>
<proteinExistence type="predicted"/>
<protein>
    <recommendedName>
        <fullName evidence="3">Glycosyltransferase</fullName>
    </recommendedName>
</protein>
<sequence>MSNKPNVLFLADTTHHTAAVQDHIQAITSGDRVHWHVINPLVCKTVDKLDLSLFDAIGIHYSIKPYNHYYLSAGLKRKISEYSGVKFLFLQDEYQRVNQVQDYLYALKFNLLFTLVNQSIIAKAYPDPRLCGLKKVTVLTGYVQENMKQWSSPDIAQRPIDVSYRGRRCDYWLGSLAYEKQFIAEQFVRKAADKHLKLDISLEESDRVYGDAWLTLLKNSKAVLGTESGASIWDFDRSIEKQTNAYLRRHKNADFPEVYEQVLKPYDGKILYNAVSPRVFEAAATKTPMILFPGEYSGVCKPDIHYIKLEKDFSNMEEVCEKLKDYQFLQQLADRTYATLIESNEYSQHQFANIVMSEVLELIKTERYENSSVVDTCIKANIAKNNILNLSRRSITELRFIIVNGFQILFDGKYSLSTKLMNLFKGFKRYASYLSPRLKRKHFTQK</sequence>
<dbReference type="RefSeq" id="WP_058483772.1">
    <property type="nucleotide sequence ID" value="NZ_CAAAII010000008.1"/>
</dbReference>
<dbReference type="PATRIC" id="fig|452.5.peg.2033"/>
<gene>
    <name evidence="1" type="ORF">Lspi_1850</name>
</gene>
<dbReference type="Proteomes" id="UP000054877">
    <property type="component" value="Unassembled WGS sequence"/>
</dbReference>
<dbReference type="AlphaFoldDB" id="A0A0W0YYM1"/>
<evidence type="ECO:0000313" key="2">
    <source>
        <dbReference type="Proteomes" id="UP000054877"/>
    </source>
</evidence>
<dbReference type="EMBL" id="LNYX01000030">
    <property type="protein sequence ID" value="KTD62000.1"/>
    <property type="molecule type" value="Genomic_DNA"/>
</dbReference>
<dbReference type="STRING" id="452.Lspi_1850"/>
<organism evidence="1 2">
    <name type="scientific">Legionella spiritensis</name>
    <dbReference type="NCBI Taxonomy" id="452"/>
    <lineage>
        <taxon>Bacteria</taxon>
        <taxon>Pseudomonadati</taxon>
        <taxon>Pseudomonadota</taxon>
        <taxon>Gammaproteobacteria</taxon>
        <taxon>Legionellales</taxon>
        <taxon>Legionellaceae</taxon>
        <taxon>Legionella</taxon>
    </lineage>
</organism>
<evidence type="ECO:0000313" key="1">
    <source>
        <dbReference type="EMBL" id="KTD62000.1"/>
    </source>
</evidence>
<dbReference type="OrthoDB" id="8641800at2"/>
<reference evidence="1 2" key="1">
    <citation type="submission" date="2015-11" db="EMBL/GenBank/DDBJ databases">
        <title>Genomic analysis of 38 Legionella species identifies large and diverse effector repertoires.</title>
        <authorList>
            <person name="Burstein D."/>
            <person name="Amaro F."/>
            <person name="Zusman T."/>
            <person name="Lifshitz Z."/>
            <person name="Cohen O."/>
            <person name="Gilbert J.A."/>
            <person name="Pupko T."/>
            <person name="Shuman H.A."/>
            <person name="Segal G."/>
        </authorList>
    </citation>
    <scope>NUCLEOTIDE SEQUENCE [LARGE SCALE GENOMIC DNA]</scope>
    <source>
        <strain evidence="1 2">Mt.St.Helens-9</strain>
    </source>
</reference>